<dbReference type="Proteomes" id="UP001473302">
    <property type="component" value="Unassembled WGS sequence"/>
</dbReference>
<reference evidence="4 5" key="1">
    <citation type="submission" date="2024-04" db="EMBL/GenBank/DDBJ databases">
        <title>genome sequences of Mucor flavus KT1a and Helicostylum pulchrum KT1b strains isolated from the surface of a dry-aged beef.</title>
        <authorList>
            <person name="Toyotome T."/>
            <person name="Hosono M."/>
            <person name="Torimaru M."/>
            <person name="Fukuda K."/>
            <person name="Mikami N."/>
        </authorList>
    </citation>
    <scope>NUCLEOTIDE SEQUENCE [LARGE SCALE GENOMIC DNA]</scope>
    <source>
        <strain evidence="4 5">KT1a</strain>
    </source>
</reference>
<evidence type="ECO:0000313" key="5">
    <source>
        <dbReference type="Proteomes" id="UP001473302"/>
    </source>
</evidence>
<protein>
    <recommendedName>
        <fullName evidence="6">Arrestin C-terminal-like domain-containing protein</fullName>
    </recommendedName>
</protein>
<evidence type="ECO:0008006" key="6">
    <source>
        <dbReference type="Google" id="ProtNLM"/>
    </source>
</evidence>
<name>A0ABP9Z287_9FUNG</name>
<dbReference type="Pfam" id="PF02752">
    <property type="entry name" value="Arrestin_C"/>
    <property type="match status" value="1"/>
</dbReference>
<dbReference type="PANTHER" id="PTHR11188">
    <property type="entry name" value="ARRESTIN DOMAIN CONTAINING PROTEIN"/>
    <property type="match status" value="1"/>
</dbReference>
<organism evidence="4 5">
    <name type="scientific">Mucor flavus</name>
    <dbReference type="NCBI Taxonomy" id="439312"/>
    <lineage>
        <taxon>Eukaryota</taxon>
        <taxon>Fungi</taxon>
        <taxon>Fungi incertae sedis</taxon>
        <taxon>Mucoromycota</taxon>
        <taxon>Mucoromycotina</taxon>
        <taxon>Mucoromycetes</taxon>
        <taxon>Mucorales</taxon>
        <taxon>Mucorineae</taxon>
        <taxon>Mucoraceae</taxon>
        <taxon>Mucor</taxon>
    </lineage>
</organism>
<feature type="domain" description="Arrestin C-terminal-like" evidence="3">
    <location>
        <begin position="201"/>
        <end position="343"/>
    </location>
</feature>
<feature type="domain" description="Arrestin-like N-terminal" evidence="2">
    <location>
        <begin position="12"/>
        <end position="158"/>
    </location>
</feature>
<feature type="region of interest" description="Disordered" evidence="1">
    <location>
        <begin position="404"/>
        <end position="467"/>
    </location>
</feature>
<comment type="caution">
    <text evidence="4">The sequence shown here is derived from an EMBL/GenBank/DDBJ whole genome shotgun (WGS) entry which is preliminary data.</text>
</comment>
<feature type="compositionally biased region" description="Polar residues" evidence="1">
    <location>
        <begin position="431"/>
        <end position="440"/>
    </location>
</feature>
<dbReference type="InterPro" id="IPR014752">
    <property type="entry name" value="Arrestin-like_C"/>
</dbReference>
<proteinExistence type="predicted"/>
<keyword evidence="5" id="KW-1185">Reference proteome</keyword>
<evidence type="ECO:0000256" key="1">
    <source>
        <dbReference type="SAM" id="MobiDB-lite"/>
    </source>
</evidence>
<dbReference type="Gene3D" id="2.60.40.640">
    <property type="match status" value="2"/>
</dbReference>
<sequence>MAPLDIKLELVLNDTSLKYYPGDQVEGKIFITSNQTHRLSNLRLAWTGRISVQPIQANKDFRIYFDECWKLGPILNKSPTKTNKGSSQVNYYHTHLIPATEHSKEPKVDLPKNKSVGFTFKVTVPNDRNLPSSTERAVLNNIIYLLEAFIDQETKPVFFAQRVVPVYEAICTRTPDMVLPQRAEQVFMVSLVEPQREFTSAMRVTLPCRGCLPGIAIPVSITIWNNMEFSRKQGISISLLRVNHIIANGRTYTSPGDKVHRIVTDLNITSESNANNNEKVQTVRIGLPIPKQTIPTISLEKSQLLSVSYFIRVQVFAQEGIYTTSEGIKSQFMMVDIPFIIGTLTTSSGTPISSPVSSSLSPISSPIISSPQSTLLRNSSNSGNSIKTSPLLSTAGSLLTSSFSTAVTPKPSTSTSTSASMSITPVASPELNKSTVSSIEPTKKSRIMSGMFRKTSSGSSHSANDEKKKKNVFSTLRLYGRNNKEVSPAVTMTQADREEAEVNKDQAIVETTNQDAGIFNIFGDDTSDCEQTVSVTPVVNEKVFKMFNDSDSEDDEEELVVEENKESANVFNMFPDSESDDDDTKIQVLGDHQSELMSSTETNMSASNLRLLSTHVFRMFDESDSDEEEEDQVNNLSISVQNNISCLDERVKPYQQNPIFKPNQII</sequence>
<dbReference type="PANTHER" id="PTHR11188:SF176">
    <property type="entry name" value="ARRESTIN DOMAIN-CONTAINING PROTEIN 1"/>
    <property type="match status" value="1"/>
</dbReference>
<gene>
    <name evidence="4" type="ORF">MFLAVUS_006700</name>
</gene>
<accession>A0ABP9Z287</accession>
<dbReference type="EMBL" id="BAABUK010000016">
    <property type="protein sequence ID" value="GAA5813226.1"/>
    <property type="molecule type" value="Genomic_DNA"/>
</dbReference>
<dbReference type="InterPro" id="IPR011022">
    <property type="entry name" value="Arrestin_C-like"/>
</dbReference>
<evidence type="ECO:0000313" key="4">
    <source>
        <dbReference type="EMBL" id="GAA5813226.1"/>
    </source>
</evidence>
<evidence type="ECO:0000259" key="3">
    <source>
        <dbReference type="Pfam" id="PF02752"/>
    </source>
</evidence>
<feature type="compositionally biased region" description="Low complexity" evidence="1">
    <location>
        <begin position="404"/>
        <end position="425"/>
    </location>
</feature>
<evidence type="ECO:0000259" key="2">
    <source>
        <dbReference type="Pfam" id="PF00339"/>
    </source>
</evidence>
<dbReference type="InterPro" id="IPR050357">
    <property type="entry name" value="Arrestin_domain-protein"/>
</dbReference>
<dbReference type="InterPro" id="IPR011021">
    <property type="entry name" value="Arrestin-like_N"/>
</dbReference>
<dbReference type="Pfam" id="PF00339">
    <property type="entry name" value="Arrestin_N"/>
    <property type="match status" value="1"/>
</dbReference>